<evidence type="ECO:0000313" key="3">
    <source>
        <dbReference type="Proteomes" id="UP001597100"/>
    </source>
</evidence>
<evidence type="ECO:0000313" key="2">
    <source>
        <dbReference type="EMBL" id="MFD0976725.1"/>
    </source>
</evidence>
<dbReference type="RefSeq" id="WP_380738310.1">
    <property type="nucleotide sequence ID" value="NZ_JBHTJP010000032.1"/>
</dbReference>
<name>A0ABW3IG29_9FLAO</name>
<protein>
    <submittedName>
        <fullName evidence="2">Uncharacterized protein</fullName>
    </submittedName>
</protein>
<feature type="transmembrane region" description="Helical" evidence="1">
    <location>
        <begin position="74"/>
        <end position="94"/>
    </location>
</feature>
<gene>
    <name evidence="2" type="ORF">ACFQ1G_07980</name>
</gene>
<reference evidence="3" key="1">
    <citation type="journal article" date="2019" name="Int. J. Syst. Evol. Microbiol.">
        <title>The Global Catalogue of Microorganisms (GCM) 10K type strain sequencing project: providing services to taxonomists for standard genome sequencing and annotation.</title>
        <authorList>
            <consortium name="The Broad Institute Genomics Platform"/>
            <consortium name="The Broad Institute Genome Sequencing Center for Infectious Disease"/>
            <person name="Wu L."/>
            <person name="Ma J."/>
        </authorList>
    </citation>
    <scope>NUCLEOTIDE SEQUENCE [LARGE SCALE GENOMIC DNA]</scope>
    <source>
        <strain evidence="3">CCUG 60898</strain>
    </source>
</reference>
<keyword evidence="1" id="KW-0812">Transmembrane</keyword>
<dbReference type="EMBL" id="JBHTJP010000032">
    <property type="protein sequence ID" value="MFD0976725.1"/>
    <property type="molecule type" value="Genomic_DNA"/>
</dbReference>
<feature type="transmembrane region" description="Helical" evidence="1">
    <location>
        <begin position="15"/>
        <end position="38"/>
    </location>
</feature>
<proteinExistence type="predicted"/>
<dbReference type="PROSITE" id="PS51257">
    <property type="entry name" value="PROKAR_LIPOPROTEIN"/>
    <property type="match status" value="1"/>
</dbReference>
<keyword evidence="1" id="KW-0472">Membrane</keyword>
<sequence>MKLYKSLYEDFEKLYVGYSALAIILSSCVGAAAAMVILMNGHDFLQMTQLFVVVAVAMNYMASVLAQLKPKYVFNSLLVSLLVSIALLFINVIMRY</sequence>
<feature type="transmembrane region" description="Helical" evidence="1">
    <location>
        <begin position="50"/>
        <end position="68"/>
    </location>
</feature>
<evidence type="ECO:0000256" key="1">
    <source>
        <dbReference type="SAM" id="Phobius"/>
    </source>
</evidence>
<comment type="caution">
    <text evidence="2">The sequence shown here is derived from an EMBL/GenBank/DDBJ whole genome shotgun (WGS) entry which is preliminary data.</text>
</comment>
<keyword evidence="3" id="KW-1185">Reference proteome</keyword>
<keyword evidence="1" id="KW-1133">Transmembrane helix</keyword>
<dbReference type="Proteomes" id="UP001597100">
    <property type="component" value="Unassembled WGS sequence"/>
</dbReference>
<accession>A0ABW3IG29</accession>
<organism evidence="2 3">
    <name type="scientific">Salinimicrobium gaetbulicola</name>
    <dbReference type="NCBI Taxonomy" id="999702"/>
    <lineage>
        <taxon>Bacteria</taxon>
        <taxon>Pseudomonadati</taxon>
        <taxon>Bacteroidota</taxon>
        <taxon>Flavobacteriia</taxon>
        <taxon>Flavobacteriales</taxon>
        <taxon>Flavobacteriaceae</taxon>
        <taxon>Salinimicrobium</taxon>
    </lineage>
</organism>